<dbReference type="InterPro" id="IPR046778">
    <property type="entry name" value="UPF0758_N"/>
</dbReference>
<gene>
    <name evidence="8" type="ORF">THMIRHAM_19760</name>
</gene>
<dbReference type="SUPFAM" id="SSF47781">
    <property type="entry name" value="RuvA domain 2-like"/>
    <property type="match status" value="1"/>
</dbReference>
<organism evidence="8 9">
    <name type="scientific">Thiomicrorhabdus immobilis</name>
    <dbReference type="NCBI Taxonomy" id="2791037"/>
    <lineage>
        <taxon>Bacteria</taxon>
        <taxon>Pseudomonadati</taxon>
        <taxon>Pseudomonadota</taxon>
        <taxon>Gammaproteobacteria</taxon>
        <taxon>Thiotrichales</taxon>
        <taxon>Piscirickettsiaceae</taxon>
        <taxon>Thiomicrorhabdus</taxon>
    </lineage>
</organism>
<dbReference type="Gene3D" id="1.10.150.20">
    <property type="entry name" value="5' to 3' exonuclease, C-terminal subdomain"/>
    <property type="match status" value="1"/>
</dbReference>
<dbReference type="PANTHER" id="PTHR30471">
    <property type="entry name" value="DNA REPAIR PROTEIN RADC"/>
    <property type="match status" value="1"/>
</dbReference>
<name>A0ABN6CYV4_9GAMM</name>
<keyword evidence="9" id="KW-1185">Reference proteome</keyword>
<keyword evidence="3" id="KW-0378">Hydrolase</keyword>
<evidence type="ECO:0000259" key="7">
    <source>
        <dbReference type="PROSITE" id="PS50249"/>
    </source>
</evidence>
<reference evidence="8" key="1">
    <citation type="journal article" date="2022" name="Arch. Microbiol.">
        <title>Thiomicrorhabdus immobilis sp. nov., a mesophilic sulfur-oxidizing bacterium isolated from sediment of a brackish lake in northern Japan.</title>
        <authorList>
            <person name="Kojima H."/>
            <person name="Mochizuki J."/>
            <person name="Kanda M."/>
            <person name="Watanabe T."/>
            <person name="Fukui M."/>
        </authorList>
    </citation>
    <scope>NUCLEOTIDE SEQUENCE</scope>
    <source>
        <strain evidence="8">Am19</strain>
    </source>
</reference>
<dbReference type="EMBL" id="AP024202">
    <property type="protein sequence ID" value="BCN94191.1"/>
    <property type="molecule type" value="Genomic_DNA"/>
</dbReference>
<dbReference type="Gene3D" id="3.40.140.10">
    <property type="entry name" value="Cytidine Deaminase, domain 2"/>
    <property type="match status" value="1"/>
</dbReference>
<evidence type="ECO:0000256" key="4">
    <source>
        <dbReference type="ARBA" id="ARBA00022833"/>
    </source>
</evidence>
<dbReference type="CDD" id="cd08071">
    <property type="entry name" value="MPN_DUF2466"/>
    <property type="match status" value="1"/>
</dbReference>
<evidence type="ECO:0000256" key="5">
    <source>
        <dbReference type="ARBA" id="ARBA00023049"/>
    </source>
</evidence>
<dbReference type="RefSeq" id="WP_237261663.1">
    <property type="nucleotide sequence ID" value="NZ_AP024202.1"/>
</dbReference>
<dbReference type="PROSITE" id="PS50249">
    <property type="entry name" value="MPN"/>
    <property type="match status" value="1"/>
</dbReference>
<dbReference type="InterPro" id="IPR037518">
    <property type="entry name" value="MPN"/>
</dbReference>
<dbReference type="InterPro" id="IPR001405">
    <property type="entry name" value="UPF0758"/>
</dbReference>
<feature type="domain" description="MPN" evidence="7">
    <location>
        <begin position="102"/>
        <end position="225"/>
    </location>
</feature>
<dbReference type="PROSITE" id="PS01302">
    <property type="entry name" value="UPF0758"/>
    <property type="match status" value="1"/>
</dbReference>
<accession>A0ABN6CYV4</accession>
<keyword evidence="1" id="KW-0645">Protease</keyword>
<dbReference type="NCBIfam" id="NF000642">
    <property type="entry name" value="PRK00024.1"/>
    <property type="match status" value="1"/>
</dbReference>
<keyword evidence="2" id="KW-0479">Metal-binding</keyword>
<evidence type="ECO:0000313" key="8">
    <source>
        <dbReference type="EMBL" id="BCN94191.1"/>
    </source>
</evidence>
<evidence type="ECO:0000256" key="1">
    <source>
        <dbReference type="ARBA" id="ARBA00022670"/>
    </source>
</evidence>
<dbReference type="Pfam" id="PF20582">
    <property type="entry name" value="UPF0758_N"/>
    <property type="match status" value="1"/>
</dbReference>
<dbReference type="Proteomes" id="UP001054820">
    <property type="component" value="Chromosome"/>
</dbReference>
<evidence type="ECO:0000313" key="9">
    <source>
        <dbReference type="Proteomes" id="UP001054820"/>
    </source>
</evidence>
<dbReference type="PANTHER" id="PTHR30471:SF3">
    <property type="entry name" value="UPF0758 PROTEIN YEES-RELATED"/>
    <property type="match status" value="1"/>
</dbReference>
<evidence type="ECO:0000256" key="6">
    <source>
        <dbReference type="RuleBase" id="RU003797"/>
    </source>
</evidence>
<dbReference type="InterPro" id="IPR025657">
    <property type="entry name" value="RadC_JAB"/>
</dbReference>
<dbReference type="NCBIfam" id="TIGR00608">
    <property type="entry name" value="radc"/>
    <property type="match status" value="1"/>
</dbReference>
<sequence>MSISDWHENDRPREKLLKFGEQHLADAELLAIFLRVGVKGKSAVDLAQDLLDEFGSLHNLLNATQEEFCTAKGLGPAKYVQLRAVLEMSRRHFESGLQKTDAFTSPELVAQFLSHELAHQSRERFGILLLDQQHQLIRLQILFEGTLNQAEVHAREVVKSALEHNAAAVILTHNHPSGDPSPSQADIQLTKSLSQALKLIEVRTLDHIIIGDKGRWHSLAQHNQMP</sequence>
<dbReference type="Pfam" id="PF04002">
    <property type="entry name" value="RadC"/>
    <property type="match status" value="1"/>
</dbReference>
<keyword evidence="5" id="KW-0482">Metalloprotease</keyword>
<evidence type="ECO:0000256" key="2">
    <source>
        <dbReference type="ARBA" id="ARBA00022723"/>
    </source>
</evidence>
<proteinExistence type="inferred from homology"/>
<comment type="similarity">
    <text evidence="6">Belongs to the UPF0758 family.</text>
</comment>
<protein>
    <submittedName>
        <fullName evidence="8">UPF0758 protein</fullName>
    </submittedName>
</protein>
<dbReference type="SUPFAM" id="SSF102712">
    <property type="entry name" value="JAB1/MPN domain"/>
    <property type="match status" value="1"/>
</dbReference>
<evidence type="ECO:0000256" key="3">
    <source>
        <dbReference type="ARBA" id="ARBA00022801"/>
    </source>
</evidence>
<dbReference type="InterPro" id="IPR010994">
    <property type="entry name" value="RuvA_2-like"/>
</dbReference>
<dbReference type="InterPro" id="IPR020891">
    <property type="entry name" value="UPF0758_CS"/>
</dbReference>
<keyword evidence="4" id="KW-0862">Zinc</keyword>